<dbReference type="InParanoid" id="A0A409W523"/>
<name>A0A409W523_9AGAR</name>
<sequence>MTSRISLARQTTHTNDALAPLLRALLSVRDGMLSAAHDLLRSQIRLVMGSQLYLSERPADFVFDPEGPPSEAEHSTKIFLGSLIQIADYPSSSTVYPLFFTSASSSEDRTIRIGHPPPTPTG</sequence>
<feature type="region of interest" description="Disordered" evidence="1">
    <location>
        <begin position="103"/>
        <end position="122"/>
    </location>
</feature>
<comment type="caution">
    <text evidence="2">The sequence shown here is derived from an EMBL/GenBank/DDBJ whole genome shotgun (WGS) entry which is preliminary data.</text>
</comment>
<dbReference type="AlphaFoldDB" id="A0A409W523"/>
<dbReference type="EMBL" id="NHYE01005394">
    <property type="protein sequence ID" value="PPQ73620.1"/>
    <property type="molecule type" value="Genomic_DNA"/>
</dbReference>
<evidence type="ECO:0000313" key="2">
    <source>
        <dbReference type="EMBL" id="PPQ73620.1"/>
    </source>
</evidence>
<proteinExistence type="predicted"/>
<keyword evidence="3" id="KW-1185">Reference proteome</keyword>
<protein>
    <submittedName>
        <fullName evidence="2">Uncharacterized protein</fullName>
    </submittedName>
</protein>
<gene>
    <name evidence="2" type="ORF">CVT26_010528</name>
</gene>
<evidence type="ECO:0000256" key="1">
    <source>
        <dbReference type="SAM" id="MobiDB-lite"/>
    </source>
</evidence>
<reference evidence="2 3" key="1">
    <citation type="journal article" date="2018" name="Evol. Lett.">
        <title>Horizontal gene cluster transfer increased hallucinogenic mushroom diversity.</title>
        <authorList>
            <person name="Reynolds H.T."/>
            <person name="Vijayakumar V."/>
            <person name="Gluck-Thaler E."/>
            <person name="Korotkin H.B."/>
            <person name="Matheny P.B."/>
            <person name="Slot J.C."/>
        </authorList>
    </citation>
    <scope>NUCLEOTIDE SEQUENCE [LARGE SCALE GENOMIC DNA]</scope>
    <source>
        <strain evidence="2 3">SRW20</strain>
    </source>
</reference>
<accession>A0A409W523</accession>
<organism evidence="2 3">
    <name type="scientific">Gymnopilus dilepis</name>
    <dbReference type="NCBI Taxonomy" id="231916"/>
    <lineage>
        <taxon>Eukaryota</taxon>
        <taxon>Fungi</taxon>
        <taxon>Dikarya</taxon>
        <taxon>Basidiomycota</taxon>
        <taxon>Agaricomycotina</taxon>
        <taxon>Agaricomycetes</taxon>
        <taxon>Agaricomycetidae</taxon>
        <taxon>Agaricales</taxon>
        <taxon>Agaricineae</taxon>
        <taxon>Hymenogastraceae</taxon>
        <taxon>Gymnopilus</taxon>
    </lineage>
</organism>
<evidence type="ECO:0000313" key="3">
    <source>
        <dbReference type="Proteomes" id="UP000284706"/>
    </source>
</evidence>
<dbReference type="Proteomes" id="UP000284706">
    <property type="component" value="Unassembled WGS sequence"/>
</dbReference>